<keyword evidence="3" id="KW-1185">Reference proteome</keyword>
<protein>
    <submittedName>
        <fullName evidence="2">Uncharacterized protein</fullName>
    </submittedName>
</protein>
<feature type="compositionally biased region" description="Basic and acidic residues" evidence="1">
    <location>
        <begin position="20"/>
        <end position="49"/>
    </location>
</feature>
<dbReference type="AlphaFoldDB" id="A0A9P5H3V1"/>
<feature type="region of interest" description="Disordered" evidence="1">
    <location>
        <begin position="1"/>
        <end position="59"/>
    </location>
</feature>
<feature type="region of interest" description="Disordered" evidence="1">
    <location>
        <begin position="77"/>
        <end position="99"/>
    </location>
</feature>
<accession>A0A9P5H3V1</accession>
<feature type="region of interest" description="Disordered" evidence="1">
    <location>
        <begin position="113"/>
        <end position="177"/>
    </location>
</feature>
<proteinExistence type="predicted"/>
<evidence type="ECO:0000313" key="3">
    <source>
        <dbReference type="Proteomes" id="UP000722485"/>
    </source>
</evidence>
<name>A0A9P5H3V1_9HYPO</name>
<gene>
    <name evidence="2" type="ORF">G7Z17_g11497</name>
</gene>
<organism evidence="2 3">
    <name type="scientific">Cylindrodendrum hubeiense</name>
    <dbReference type="NCBI Taxonomy" id="595255"/>
    <lineage>
        <taxon>Eukaryota</taxon>
        <taxon>Fungi</taxon>
        <taxon>Dikarya</taxon>
        <taxon>Ascomycota</taxon>
        <taxon>Pezizomycotina</taxon>
        <taxon>Sordariomycetes</taxon>
        <taxon>Hypocreomycetidae</taxon>
        <taxon>Hypocreales</taxon>
        <taxon>Nectriaceae</taxon>
        <taxon>Cylindrodendrum</taxon>
    </lineage>
</organism>
<dbReference type="Proteomes" id="UP000722485">
    <property type="component" value="Unassembled WGS sequence"/>
</dbReference>
<sequence>MGLTEKNTIAGPSNQPVPERVQDEAVSKRDEDAEEKKWGRTETRQRGSDKSWIFGMGSTGGEEKQWKHCFVGDKWSAFASGGSGSREDNEAPEAKEGSYRRIVERWAGSRVIGGKGAGYVDDGEPGRRGQQRSGGWKTVRDRQGSPSQRFDSEAINGLAAEAGGGRGDDGRDEGWETRLIPDAVQVAAWPDASWLSGRLPSSSPEASLFSRFFVLLLGGPQKTSISHHGRGETDACQR</sequence>
<feature type="compositionally biased region" description="Polar residues" evidence="1">
    <location>
        <begin position="1"/>
        <end position="16"/>
    </location>
</feature>
<comment type="caution">
    <text evidence="2">The sequence shown here is derived from an EMBL/GenBank/DDBJ whole genome shotgun (WGS) entry which is preliminary data.</text>
</comment>
<reference evidence="2" key="1">
    <citation type="submission" date="2020-03" db="EMBL/GenBank/DDBJ databases">
        <title>Draft Genome Sequence of Cylindrodendrum hubeiense.</title>
        <authorList>
            <person name="Buettner E."/>
            <person name="Kellner H."/>
        </authorList>
    </citation>
    <scope>NUCLEOTIDE SEQUENCE</scope>
    <source>
        <strain evidence="2">IHI 201604</strain>
    </source>
</reference>
<evidence type="ECO:0000256" key="1">
    <source>
        <dbReference type="SAM" id="MobiDB-lite"/>
    </source>
</evidence>
<evidence type="ECO:0000313" key="2">
    <source>
        <dbReference type="EMBL" id="KAF7542533.1"/>
    </source>
</evidence>
<dbReference type="EMBL" id="JAANBB010000437">
    <property type="protein sequence ID" value="KAF7542533.1"/>
    <property type="molecule type" value="Genomic_DNA"/>
</dbReference>
<feature type="compositionally biased region" description="Basic and acidic residues" evidence="1">
    <location>
        <begin position="166"/>
        <end position="176"/>
    </location>
</feature>
<feature type="compositionally biased region" description="Basic and acidic residues" evidence="1">
    <location>
        <begin position="85"/>
        <end position="99"/>
    </location>
</feature>